<keyword evidence="2" id="KW-1185">Reference proteome</keyword>
<dbReference type="Gene3D" id="3.40.50.10540">
    <property type="entry name" value="Crotonobetainyl-coa:carnitine coa-transferase, domain 1"/>
    <property type="match status" value="1"/>
</dbReference>
<name>A0ABS3TJ27_9PSED</name>
<dbReference type="RefSeq" id="WP_208311489.1">
    <property type="nucleotide sequence ID" value="NZ_JAELYA010000001.1"/>
</dbReference>
<organism evidence="1 2">
    <name type="scientific">Pseudomonas schmalbachii</name>
    <dbReference type="NCBI Taxonomy" id="2816993"/>
    <lineage>
        <taxon>Bacteria</taxon>
        <taxon>Pseudomonadati</taxon>
        <taxon>Pseudomonadota</taxon>
        <taxon>Gammaproteobacteria</taxon>
        <taxon>Pseudomonadales</taxon>
        <taxon>Pseudomonadaceae</taxon>
        <taxon>Pseudomonas</taxon>
    </lineage>
</organism>
<dbReference type="GO" id="GO:0016740">
    <property type="term" value="F:transferase activity"/>
    <property type="evidence" value="ECO:0007669"/>
    <property type="project" value="UniProtKB-KW"/>
</dbReference>
<dbReference type="EMBL" id="JAELYA010000001">
    <property type="protein sequence ID" value="MBO3273656.1"/>
    <property type="molecule type" value="Genomic_DNA"/>
</dbReference>
<dbReference type="Pfam" id="PF02515">
    <property type="entry name" value="CoA_transf_3"/>
    <property type="match status" value="1"/>
</dbReference>
<dbReference type="InterPro" id="IPR003673">
    <property type="entry name" value="CoA-Trfase_fam_III"/>
</dbReference>
<comment type="caution">
    <text evidence="1">The sequence shown here is derived from an EMBL/GenBank/DDBJ whole genome shotgun (WGS) entry which is preliminary data.</text>
</comment>
<dbReference type="Proteomes" id="UP000669060">
    <property type="component" value="Unassembled WGS sequence"/>
</dbReference>
<proteinExistence type="predicted"/>
<dbReference type="SUPFAM" id="SSF89796">
    <property type="entry name" value="CoA-transferase family III (CaiB/BaiF)"/>
    <property type="match status" value="1"/>
</dbReference>
<sequence length="371" mass="39153">MGPLAGLKIVEFEGIGPGPLAGMLLADMGAEVTVIARKGGVALAKQLGGDVGLDILQRGKHRLVIDLKQPEGVALALDLLAGADALIEGNRPGVMERLGLGPEQCLARNPRLVYGRMTGWGQDGPLAQSAGHDLNYIALTGLLGMGGGRSDPQRPPATVAGDAIGALGLAFGIVSAVFEARNSGKGQVVDAAIVDMVAVLGSIAHFIHASGQIGGKRPSAFYDSPFYDLFQCADGEWISLAPLEPQFYAELVERLQLADVDPKAQYDLAQWPELKERLTALFRSQPREHWCALLEGSDVCFAPVLSPAEAAAHPHNVARQVFRTEPVIQANPAPRFSRTPGEIRRVGGEAPLLAGVAAERLERLRVAGVLA</sequence>
<keyword evidence="1" id="KW-0808">Transferase</keyword>
<dbReference type="InterPro" id="IPR050509">
    <property type="entry name" value="CoA-transferase_III"/>
</dbReference>
<protein>
    <submittedName>
        <fullName evidence="1">CoA transferase</fullName>
    </submittedName>
</protein>
<evidence type="ECO:0000313" key="2">
    <source>
        <dbReference type="Proteomes" id="UP000669060"/>
    </source>
</evidence>
<dbReference type="Gene3D" id="3.30.1540.10">
    <property type="entry name" value="formyl-coa transferase, domain 3"/>
    <property type="match status" value="1"/>
</dbReference>
<accession>A0ABS3TJ27</accession>
<gene>
    <name evidence="1" type="ORF">JFY56_00265</name>
</gene>
<dbReference type="PANTHER" id="PTHR48228">
    <property type="entry name" value="SUCCINYL-COA--D-CITRAMALATE COA-TRANSFERASE"/>
    <property type="match status" value="1"/>
</dbReference>
<dbReference type="PANTHER" id="PTHR48228:SF5">
    <property type="entry name" value="ALPHA-METHYLACYL-COA RACEMASE"/>
    <property type="match status" value="1"/>
</dbReference>
<dbReference type="InterPro" id="IPR023606">
    <property type="entry name" value="CoA-Trfase_III_dom_1_sf"/>
</dbReference>
<dbReference type="InterPro" id="IPR044855">
    <property type="entry name" value="CoA-Trfase_III_dom3_sf"/>
</dbReference>
<evidence type="ECO:0000313" key="1">
    <source>
        <dbReference type="EMBL" id="MBO3273656.1"/>
    </source>
</evidence>
<reference evidence="1 2" key="1">
    <citation type="submission" date="2020-12" db="EMBL/GenBank/DDBJ databases">
        <title>Pseudomonas schmalbachii sp. nov. isolated from millipede gut.</title>
        <authorList>
            <person name="Shelomi M."/>
        </authorList>
    </citation>
    <scope>NUCLEOTIDE SEQUENCE [LARGE SCALE GENOMIC DNA]</scope>
    <source>
        <strain evidence="1 2">Milli4</strain>
    </source>
</reference>